<dbReference type="InterPro" id="IPR053853">
    <property type="entry name" value="FitA-like_RHH"/>
</dbReference>
<dbReference type="AlphaFoldDB" id="A0A2T0PUH3"/>
<dbReference type="Pfam" id="PF22513">
    <property type="entry name" value="FitA-like_RHH"/>
    <property type="match status" value="1"/>
</dbReference>
<reference evidence="2 3" key="1">
    <citation type="submission" date="2018-03" db="EMBL/GenBank/DDBJ databases">
        <title>Genomic Encyclopedia of Archaeal and Bacterial Type Strains, Phase II (KMG-II): from individual species to whole genera.</title>
        <authorList>
            <person name="Goeker M."/>
        </authorList>
    </citation>
    <scope>NUCLEOTIDE SEQUENCE [LARGE SCALE GENOMIC DNA]</scope>
    <source>
        <strain evidence="2 3">DSM 45601</strain>
    </source>
</reference>
<protein>
    <recommendedName>
        <fullName evidence="1">Antitoxin FitA-like ribbon-helix-helix domain-containing protein</fullName>
    </recommendedName>
</protein>
<evidence type="ECO:0000259" key="1">
    <source>
        <dbReference type="Pfam" id="PF22513"/>
    </source>
</evidence>
<evidence type="ECO:0000313" key="3">
    <source>
        <dbReference type="Proteomes" id="UP000237846"/>
    </source>
</evidence>
<proteinExistence type="predicted"/>
<organism evidence="2 3">
    <name type="scientific">Allonocardiopsis opalescens</name>
    <dbReference type="NCBI Taxonomy" id="1144618"/>
    <lineage>
        <taxon>Bacteria</taxon>
        <taxon>Bacillati</taxon>
        <taxon>Actinomycetota</taxon>
        <taxon>Actinomycetes</taxon>
        <taxon>Streptosporangiales</taxon>
        <taxon>Allonocardiopsis</taxon>
    </lineage>
</organism>
<dbReference type="InterPro" id="IPR010985">
    <property type="entry name" value="Ribbon_hlx_hlx"/>
</dbReference>
<gene>
    <name evidence="2" type="ORF">CLV72_110315</name>
</gene>
<name>A0A2T0PUH3_9ACTN</name>
<dbReference type="RefSeq" id="WP_106253075.1">
    <property type="nucleotide sequence ID" value="NZ_PVZC01000010.1"/>
</dbReference>
<comment type="caution">
    <text evidence="2">The sequence shown here is derived from an EMBL/GenBank/DDBJ whole genome shotgun (WGS) entry which is preliminary data.</text>
</comment>
<keyword evidence="3" id="KW-1185">Reference proteome</keyword>
<evidence type="ECO:0000313" key="2">
    <source>
        <dbReference type="EMBL" id="PRX92553.1"/>
    </source>
</evidence>
<accession>A0A2T0PUH3</accession>
<dbReference type="GO" id="GO:0006355">
    <property type="term" value="P:regulation of DNA-templated transcription"/>
    <property type="evidence" value="ECO:0007669"/>
    <property type="project" value="InterPro"/>
</dbReference>
<dbReference type="OrthoDB" id="7107936at2"/>
<dbReference type="EMBL" id="PVZC01000010">
    <property type="protein sequence ID" value="PRX92553.1"/>
    <property type="molecule type" value="Genomic_DNA"/>
</dbReference>
<feature type="domain" description="Antitoxin FitA-like ribbon-helix-helix" evidence="1">
    <location>
        <begin position="4"/>
        <end position="39"/>
    </location>
</feature>
<dbReference type="Proteomes" id="UP000237846">
    <property type="component" value="Unassembled WGS sequence"/>
</dbReference>
<dbReference type="SUPFAM" id="SSF47598">
    <property type="entry name" value="Ribbon-helix-helix"/>
    <property type="match status" value="1"/>
</dbReference>
<sequence>MGAIQIKDVPDEVRETLTAAARSAGQSLQSYLLAILEREARFARNLEIVKQAPLPDVELSSDEIMAAIQASRRGRDEDGQTRGAA</sequence>